<organism evidence="1 2">
    <name type="scientific">Jiangella rhizosphaerae</name>
    <dbReference type="NCBI Taxonomy" id="2293569"/>
    <lineage>
        <taxon>Bacteria</taxon>
        <taxon>Bacillati</taxon>
        <taxon>Actinomycetota</taxon>
        <taxon>Actinomycetes</taxon>
        <taxon>Jiangellales</taxon>
        <taxon>Jiangellaceae</taxon>
        <taxon>Jiangella</taxon>
    </lineage>
</organism>
<accession>A0A418KVB3</accession>
<reference evidence="1 2" key="1">
    <citation type="submission" date="2018-09" db="EMBL/GenBank/DDBJ databases">
        <title>Isolation, diversity and antifungal activity of actinobacteria from wheat.</title>
        <authorList>
            <person name="Han C."/>
        </authorList>
    </citation>
    <scope>NUCLEOTIDE SEQUENCE [LARGE SCALE GENOMIC DNA]</scope>
    <source>
        <strain evidence="1 2">NEAU-YY265</strain>
    </source>
</reference>
<dbReference type="OrthoDB" id="242138at2"/>
<protein>
    <submittedName>
        <fullName evidence="1">Uncharacterized protein</fullName>
    </submittedName>
</protein>
<dbReference type="Pfam" id="PF18855">
    <property type="entry name" value="baeRF_family11"/>
    <property type="match status" value="1"/>
</dbReference>
<evidence type="ECO:0000313" key="1">
    <source>
        <dbReference type="EMBL" id="RIQ33672.1"/>
    </source>
</evidence>
<gene>
    <name evidence="1" type="ORF">DY240_04760</name>
</gene>
<sequence length="357" mass="37618">MTARDPASVSIYVPTSPVTQQAQAGRIELKNLAAEAVRQLEEAGADRGAPADVRESLDDLVEDDDFWAEQARSLAVFASPGGATVFRLPNQLTSAVEVGDRFYVKPLLRAVTFPQAAFVLALAAGSVRLVEVTRDGPPFTVDVPGLPADAASAAGKASLADRAPVGRIQGSEGQKVRLRQYARKVDQALRGVLAGLELPLVLAATEPLSGIFRSVNSYPYLAGPGIPGNPETATDAELAAMARTALDEVYAQELAELRDLFEKRFDQGRSSGDLATIARAATFGVVDTLIADIDQKVPGYVDEESGAVTLAEDDAASYGVVDEIARRVLLAGGRVLAVRADDVPQGGPVAAVFRYAF</sequence>
<dbReference type="AlphaFoldDB" id="A0A418KVB3"/>
<comment type="caution">
    <text evidence="1">The sequence shown here is derived from an EMBL/GenBank/DDBJ whole genome shotgun (WGS) entry which is preliminary data.</text>
</comment>
<evidence type="ECO:0000313" key="2">
    <source>
        <dbReference type="Proteomes" id="UP000284057"/>
    </source>
</evidence>
<keyword evidence="2" id="KW-1185">Reference proteome</keyword>
<dbReference type="EMBL" id="QUAL01000040">
    <property type="protein sequence ID" value="RIQ33672.1"/>
    <property type="molecule type" value="Genomic_DNA"/>
</dbReference>
<dbReference type="InterPro" id="IPR041638">
    <property type="entry name" value="BaeRF_family11"/>
</dbReference>
<dbReference type="Proteomes" id="UP000284057">
    <property type="component" value="Unassembled WGS sequence"/>
</dbReference>
<name>A0A418KVB3_9ACTN</name>
<proteinExistence type="predicted"/>